<name>A0A8A4ZGZ0_9MICO</name>
<evidence type="ECO:0000256" key="2">
    <source>
        <dbReference type="ARBA" id="ARBA00022679"/>
    </source>
</evidence>
<dbReference type="Pfam" id="PF03808">
    <property type="entry name" value="Glyco_tran_WecG"/>
    <property type="match status" value="1"/>
</dbReference>
<dbReference type="RefSeq" id="WP_227423157.1">
    <property type="nucleotide sequence ID" value="NZ_CP071868.1"/>
</dbReference>
<keyword evidence="1" id="KW-0328">Glycosyltransferase</keyword>
<dbReference type="PANTHER" id="PTHR34136">
    <property type="match status" value="1"/>
</dbReference>
<dbReference type="CDD" id="cd06533">
    <property type="entry name" value="Glyco_transf_WecG_TagA"/>
    <property type="match status" value="1"/>
</dbReference>
<keyword evidence="2" id="KW-0808">Transferase</keyword>
<evidence type="ECO:0000313" key="4">
    <source>
        <dbReference type="Proteomes" id="UP000663937"/>
    </source>
</evidence>
<reference evidence="3" key="1">
    <citation type="submission" date="2021-03" db="EMBL/GenBank/DDBJ databases">
        <title>Pengzhenrongella sicca gen. nov., sp. nov., a new member of suborder Micrococcineae isolated from High-Arctic tundra soil.</title>
        <authorList>
            <person name="Peng F."/>
        </authorList>
    </citation>
    <scope>NUCLEOTIDE SEQUENCE</scope>
    <source>
        <strain evidence="3">LRZ-2</strain>
    </source>
</reference>
<evidence type="ECO:0000313" key="3">
    <source>
        <dbReference type="EMBL" id="QTE28908.1"/>
    </source>
</evidence>
<dbReference type="GO" id="GO:0016758">
    <property type="term" value="F:hexosyltransferase activity"/>
    <property type="evidence" value="ECO:0007669"/>
    <property type="project" value="TreeGrafter"/>
</dbReference>
<keyword evidence="4" id="KW-1185">Reference proteome</keyword>
<dbReference type="Proteomes" id="UP000663937">
    <property type="component" value="Chromosome"/>
</dbReference>
<dbReference type="AlphaFoldDB" id="A0A8A4ZGZ0"/>
<sequence>MAVHPSGVVTLAGRELFLGDQAELLARIESLLPARGVLAVITPNVDQTLNYIRIPDLRRAYDEAEIRITDGFPLVKLGQLLGASRLQRHTGADLLPLVSERSLRNGWRIAVTGGEEHVAQAAADKLRKLYDADVVAVPFPYISSVEDDASRKVVDELVRIQPDLVFVCLGSPKQDVWVSHWRSELPPALYIGAGAAVDFVAGTKKRAPKVVQRLGGEWFYRMVQEPRRLAWRYLIRGPRFLYIAARSLIVAREGTR</sequence>
<dbReference type="InterPro" id="IPR004629">
    <property type="entry name" value="WecG_TagA_CpsF"/>
</dbReference>
<dbReference type="EMBL" id="CP071868">
    <property type="protein sequence ID" value="QTE28908.1"/>
    <property type="molecule type" value="Genomic_DNA"/>
</dbReference>
<organism evidence="3 4">
    <name type="scientific">Pengzhenrongella sicca</name>
    <dbReference type="NCBI Taxonomy" id="2819238"/>
    <lineage>
        <taxon>Bacteria</taxon>
        <taxon>Bacillati</taxon>
        <taxon>Actinomycetota</taxon>
        <taxon>Actinomycetes</taxon>
        <taxon>Micrococcales</taxon>
        <taxon>Pengzhenrongella</taxon>
    </lineage>
</organism>
<dbReference type="NCBIfam" id="TIGR00696">
    <property type="entry name" value="wecG_tagA_cpsF"/>
    <property type="match status" value="1"/>
</dbReference>
<gene>
    <name evidence="3" type="ORF">J4E96_16500</name>
</gene>
<proteinExistence type="predicted"/>
<accession>A0A8A4ZGZ0</accession>
<dbReference type="PANTHER" id="PTHR34136:SF1">
    <property type="entry name" value="UDP-N-ACETYL-D-MANNOSAMINURONIC ACID TRANSFERASE"/>
    <property type="match status" value="1"/>
</dbReference>
<evidence type="ECO:0000256" key="1">
    <source>
        <dbReference type="ARBA" id="ARBA00022676"/>
    </source>
</evidence>
<dbReference type="KEGG" id="psic:J4E96_16500"/>
<protein>
    <submittedName>
        <fullName evidence="3">WecB/TagA/CpsF family glycosyltransferase</fullName>
    </submittedName>
</protein>